<organism evidence="2 3">
    <name type="scientific">Mesorhizobium plurifarium</name>
    <dbReference type="NCBI Taxonomy" id="69974"/>
    <lineage>
        <taxon>Bacteria</taxon>
        <taxon>Pseudomonadati</taxon>
        <taxon>Pseudomonadota</taxon>
        <taxon>Alphaproteobacteria</taxon>
        <taxon>Hyphomicrobiales</taxon>
        <taxon>Phyllobacteriaceae</taxon>
        <taxon>Mesorhizobium</taxon>
    </lineage>
</organism>
<reference evidence="2 3" key="1">
    <citation type="submission" date="2014-08" db="EMBL/GenBank/DDBJ databases">
        <authorList>
            <person name="Moulin Lionel"/>
        </authorList>
    </citation>
    <scope>NUCLEOTIDE SEQUENCE [LARGE SCALE GENOMIC DNA]</scope>
</reference>
<evidence type="ECO:0000256" key="1">
    <source>
        <dbReference type="SAM" id="MobiDB-lite"/>
    </source>
</evidence>
<feature type="compositionally biased region" description="Basic and acidic residues" evidence="1">
    <location>
        <begin position="101"/>
        <end position="115"/>
    </location>
</feature>
<evidence type="ECO:0000313" key="3">
    <source>
        <dbReference type="Proteomes" id="UP000046122"/>
    </source>
</evidence>
<gene>
    <name evidence="2" type="ORF">MPL3365_70087</name>
</gene>
<sequence>MDRQTLSPIIPSLAPEISDLSLDRLLSPASHFQHPRDVLEDGSLDIWEKRAILSSWASDACAVESMPALRQQPGAERPVSFDDIMDALRRLDATAPPPSRPADDDQHQLVERMSA</sequence>
<accession>A0A090GGV4</accession>
<name>A0A090GGV4_MESPL</name>
<proteinExistence type="predicted"/>
<feature type="region of interest" description="Disordered" evidence="1">
    <location>
        <begin position="91"/>
        <end position="115"/>
    </location>
</feature>
<dbReference type="EMBL" id="CCNE01000065">
    <property type="protein sequence ID" value="CDX61754.1"/>
    <property type="molecule type" value="Genomic_DNA"/>
</dbReference>
<evidence type="ECO:0000313" key="2">
    <source>
        <dbReference type="EMBL" id="CDX61754.1"/>
    </source>
</evidence>
<dbReference type="AlphaFoldDB" id="A0A090GGV4"/>
<dbReference type="Proteomes" id="UP000046122">
    <property type="component" value="Unassembled WGS sequence"/>
</dbReference>
<protein>
    <submittedName>
        <fullName evidence="2">Uncharacterized protein</fullName>
    </submittedName>
</protein>